<feature type="region of interest" description="Disordered" evidence="1">
    <location>
        <begin position="1"/>
        <end position="24"/>
    </location>
</feature>
<dbReference type="Proteomes" id="UP000054988">
    <property type="component" value="Unassembled WGS sequence"/>
</dbReference>
<dbReference type="InterPro" id="IPR059179">
    <property type="entry name" value="MLKL-like_MCAfunc"/>
</dbReference>
<dbReference type="CDD" id="cd21037">
    <property type="entry name" value="MLKL_NTD"/>
    <property type="match status" value="1"/>
</dbReference>
<accession>A0A0W0FV55</accession>
<sequence>MLDSTSTSTGTDERGKSKPKKSRWSNTTMEVSIITLRVLKDTAEASPIPGLGAIPSLALEILTAIQSSWTAGSTGSIEKARGRRLNDPFLALILNRTMKEIVDFTKRQSGRNTFQRIVNSRADATIIQDYRKQFQHAISLFGVQSQIDVRAGLN</sequence>
<gene>
    <name evidence="2" type="ORF">WG66_7285</name>
</gene>
<evidence type="ECO:0000313" key="2">
    <source>
        <dbReference type="EMBL" id="KTB40164.1"/>
    </source>
</evidence>
<evidence type="ECO:0000256" key="1">
    <source>
        <dbReference type="SAM" id="MobiDB-lite"/>
    </source>
</evidence>
<dbReference type="EMBL" id="LATX01001604">
    <property type="protein sequence ID" value="KTB40164.1"/>
    <property type="molecule type" value="Genomic_DNA"/>
</dbReference>
<name>A0A0W0FV55_MONRR</name>
<reference evidence="2 3" key="1">
    <citation type="submission" date="2015-12" db="EMBL/GenBank/DDBJ databases">
        <title>Draft genome sequence of Moniliophthora roreri, the causal agent of frosty pod rot of cacao.</title>
        <authorList>
            <person name="Aime M.C."/>
            <person name="Diaz-Valderrama J.R."/>
            <person name="Kijpornyongpan T."/>
            <person name="Phillips-Mora W."/>
        </authorList>
    </citation>
    <scope>NUCLEOTIDE SEQUENCE [LARGE SCALE GENOMIC DNA]</scope>
    <source>
        <strain evidence="2 3">MCA 2952</strain>
    </source>
</reference>
<organism evidence="2 3">
    <name type="scientific">Moniliophthora roreri</name>
    <name type="common">Frosty pod rot fungus</name>
    <name type="synonym">Monilia roreri</name>
    <dbReference type="NCBI Taxonomy" id="221103"/>
    <lineage>
        <taxon>Eukaryota</taxon>
        <taxon>Fungi</taxon>
        <taxon>Dikarya</taxon>
        <taxon>Basidiomycota</taxon>
        <taxon>Agaricomycotina</taxon>
        <taxon>Agaricomycetes</taxon>
        <taxon>Agaricomycetidae</taxon>
        <taxon>Agaricales</taxon>
        <taxon>Marasmiineae</taxon>
        <taxon>Marasmiaceae</taxon>
        <taxon>Moniliophthora</taxon>
    </lineage>
</organism>
<protein>
    <submittedName>
        <fullName evidence="2">Uncharacterized protein</fullName>
    </submittedName>
</protein>
<feature type="compositionally biased region" description="Polar residues" evidence="1">
    <location>
        <begin position="1"/>
        <end position="10"/>
    </location>
</feature>
<evidence type="ECO:0000313" key="3">
    <source>
        <dbReference type="Proteomes" id="UP000054988"/>
    </source>
</evidence>
<proteinExistence type="predicted"/>
<comment type="caution">
    <text evidence="2">The sequence shown here is derived from an EMBL/GenBank/DDBJ whole genome shotgun (WGS) entry which is preliminary data.</text>
</comment>
<dbReference type="AlphaFoldDB" id="A0A0W0FV55"/>